<organism evidence="1">
    <name type="scientific">Siphoviridae sp. ctM5A27</name>
    <dbReference type="NCBI Taxonomy" id="2825459"/>
    <lineage>
        <taxon>Viruses</taxon>
        <taxon>Duplodnaviria</taxon>
        <taxon>Heunggongvirae</taxon>
        <taxon>Uroviricota</taxon>
        <taxon>Caudoviricetes</taxon>
    </lineage>
</organism>
<dbReference type="EMBL" id="BK015415">
    <property type="protein sequence ID" value="DAE05697.1"/>
    <property type="molecule type" value="Genomic_DNA"/>
</dbReference>
<sequence>MLYTKKEKKPNTAVKYEVREFIHGGIEYATDCPFGERGRYTHALHKVGAIECNLCKYQKKNNTEARVVRCMHPLLKESAVNKPFKK</sequence>
<reference evidence="1" key="1">
    <citation type="journal article" date="2021" name="Proc. Natl. Acad. Sci. U.S.A.">
        <title>A Catalog of Tens of Thousands of Viruses from Human Metagenomes Reveals Hidden Associations with Chronic Diseases.</title>
        <authorList>
            <person name="Tisza M.J."/>
            <person name="Buck C.B."/>
        </authorList>
    </citation>
    <scope>NUCLEOTIDE SEQUENCE</scope>
    <source>
        <strain evidence="1">CtM5A27</strain>
    </source>
</reference>
<name>A0A8S5PH43_9CAUD</name>
<proteinExistence type="predicted"/>
<evidence type="ECO:0000313" key="1">
    <source>
        <dbReference type="EMBL" id="DAE05697.1"/>
    </source>
</evidence>
<protein>
    <submittedName>
        <fullName evidence="1">Uncharacterized protein</fullName>
    </submittedName>
</protein>
<accession>A0A8S5PH43</accession>